<name>A0ABR5EZN6_9ACTN</name>
<dbReference type="Proteomes" id="UP000035425">
    <property type="component" value="Unassembled WGS sequence"/>
</dbReference>
<evidence type="ECO:0000313" key="3">
    <source>
        <dbReference type="Proteomes" id="UP000035425"/>
    </source>
</evidence>
<evidence type="ECO:0000313" key="2">
    <source>
        <dbReference type="EMBL" id="KLL09858.1"/>
    </source>
</evidence>
<feature type="compositionally biased region" description="Basic and acidic residues" evidence="1">
    <location>
        <begin position="80"/>
        <end position="89"/>
    </location>
</feature>
<keyword evidence="3" id="KW-1185">Reference proteome</keyword>
<comment type="caution">
    <text evidence="2">The sequence shown here is derived from an EMBL/GenBank/DDBJ whole genome shotgun (WGS) entry which is preliminary data.</text>
</comment>
<sequence>MVTGLLVARRGAFPELDSKPALKNTLFLRTVTDEARLYGPWGTDRSRPVSGNRELIRLDPAVPEPLEDPPRATTSPMAGDARRRVRGQD</sequence>
<proteinExistence type="predicted"/>
<protein>
    <submittedName>
        <fullName evidence="2">Uncharacterized protein</fullName>
    </submittedName>
</protein>
<organism evidence="2 3">
    <name type="scientific">Protofrankia coriariae</name>
    <dbReference type="NCBI Taxonomy" id="1562887"/>
    <lineage>
        <taxon>Bacteria</taxon>
        <taxon>Bacillati</taxon>
        <taxon>Actinomycetota</taxon>
        <taxon>Actinomycetes</taxon>
        <taxon>Frankiales</taxon>
        <taxon>Frankiaceae</taxon>
        <taxon>Protofrankia</taxon>
    </lineage>
</organism>
<reference evidence="2 3" key="1">
    <citation type="submission" date="2014-12" db="EMBL/GenBank/DDBJ databases">
        <title>Frankia sp. BMG5.1 draft genome.</title>
        <authorList>
            <person name="Gtari M."/>
            <person name="Ghodhbane-Gtari F."/>
            <person name="Nouioui I."/>
            <person name="Ktari A."/>
            <person name="Hezbri K."/>
            <person name="Mimouni W."/>
            <person name="Sbissi I."/>
            <person name="Ayari A."/>
            <person name="Yamanaka T."/>
            <person name="Normand P."/>
            <person name="Tisa L.S."/>
            <person name="Boudabous A."/>
        </authorList>
    </citation>
    <scope>NUCLEOTIDE SEQUENCE [LARGE SCALE GENOMIC DNA]</scope>
    <source>
        <strain evidence="2 3">BMG5.1</strain>
    </source>
</reference>
<dbReference type="EMBL" id="JWIO01000054">
    <property type="protein sequence ID" value="KLL09858.1"/>
    <property type="molecule type" value="Genomic_DNA"/>
</dbReference>
<feature type="region of interest" description="Disordered" evidence="1">
    <location>
        <begin position="61"/>
        <end position="89"/>
    </location>
</feature>
<gene>
    <name evidence="2" type="ORF">FrCorBMG51_22035</name>
</gene>
<evidence type="ECO:0000256" key="1">
    <source>
        <dbReference type="SAM" id="MobiDB-lite"/>
    </source>
</evidence>
<accession>A0ABR5EZN6</accession>